<feature type="domain" description="PX" evidence="5">
    <location>
        <begin position="25"/>
        <end position="149"/>
    </location>
</feature>
<accession>T1JFN5</accession>
<sequence>MNYQFSFEFKTKLVNLKIHFFPGMASVKDVNIIDVKRRIVPDKHYVYLLSVNYSDSTVAIIRRRYNQFFNFQSALLDKFPIEGCRKKSQGRIIPFLPGKILFGRSHVKKVALQRITPLEEYCKAIISLPAHISQCELVFNFFRPSKDEIHSALLNKNASVSSVSTISAPYLPDQLKVSSDYQARSKRELNVEKGMTVEVIEKNSSGWWLVRLDDQVGWVPSTYLERQKCETNSKTKLSENFYVSFESYVAKNRDELSFLRGMVLEILSKNENGWWLARCKEKQGLVPAVYLEKCKNVKHNQLENKLHEKFGNGRCGTRNQQRYVTLANFKPESPGYVQFNTGSRVKVLNEDPSGWSYISVAGKTGWAPSTYLRIISESASDETS</sequence>
<evidence type="ECO:0000259" key="4">
    <source>
        <dbReference type="PROSITE" id="PS50002"/>
    </source>
</evidence>
<dbReference type="Pfam" id="PF07653">
    <property type="entry name" value="SH3_2"/>
    <property type="match status" value="1"/>
</dbReference>
<dbReference type="GO" id="GO:0042554">
    <property type="term" value="P:superoxide anion generation"/>
    <property type="evidence" value="ECO:0007669"/>
    <property type="project" value="TreeGrafter"/>
</dbReference>
<dbReference type="OMA" id="QRTHINP"/>
<evidence type="ECO:0000256" key="3">
    <source>
        <dbReference type="PROSITE-ProRule" id="PRU00192"/>
    </source>
</evidence>
<dbReference type="InterPro" id="IPR001683">
    <property type="entry name" value="PX_dom"/>
</dbReference>
<organism evidence="6 7">
    <name type="scientific">Strigamia maritima</name>
    <name type="common">European centipede</name>
    <name type="synonym">Geophilus maritimus</name>
    <dbReference type="NCBI Taxonomy" id="126957"/>
    <lineage>
        <taxon>Eukaryota</taxon>
        <taxon>Metazoa</taxon>
        <taxon>Ecdysozoa</taxon>
        <taxon>Arthropoda</taxon>
        <taxon>Myriapoda</taxon>
        <taxon>Chilopoda</taxon>
        <taxon>Pleurostigmophora</taxon>
        <taxon>Geophilomorpha</taxon>
        <taxon>Linotaeniidae</taxon>
        <taxon>Strigamia</taxon>
    </lineage>
</organism>
<evidence type="ECO:0000313" key="7">
    <source>
        <dbReference type="Proteomes" id="UP000014500"/>
    </source>
</evidence>
<dbReference type="PhylomeDB" id="T1JFN5"/>
<dbReference type="SMART" id="SM00312">
    <property type="entry name" value="PX"/>
    <property type="match status" value="1"/>
</dbReference>
<dbReference type="GO" id="GO:0035091">
    <property type="term" value="F:phosphatidylinositol binding"/>
    <property type="evidence" value="ECO:0007669"/>
    <property type="project" value="InterPro"/>
</dbReference>
<dbReference type="PROSITE" id="PS50195">
    <property type="entry name" value="PX"/>
    <property type="match status" value="1"/>
</dbReference>
<dbReference type="eggNOG" id="KOG4773">
    <property type="taxonomic scope" value="Eukaryota"/>
</dbReference>
<dbReference type="InterPro" id="IPR036871">
    <property type="entry name" value="PX_dom_sf"/>
</dbReference>
<dbReference type="Proteomes" id="UP000014500">
    <property type="component" value="Unassembled WGS sequence"/>
</dbReference>
<dbReference type="EMBL" id="JH432181">
    <property type="status" value="NOT_ANNOTATED_CDS"/>
    <property type="molecule type" value="Genomic_DNA"/>
</dbReference>
<dbReference type="PANTHER" id="PTHR15706">
    <property type="entry name" value="SH3 MULTIPLE DOMAIN"/>
    <property type="match status" value="1"/>
</dbReference>
<dbReference type="AlphaFoldDB" id="T1JFN5"/>
<reference evidence="7" key="1">
    <citation type="submission" date="2011-05" db="EMBL/GenBank/DDBJ databases">
        <authorList>
            <person name="Richards S.R."/>
            <person name="Qu J."/>
            <person name="Jiang H."/>
            <person name="Jhangiani S.N."/>
            <person name="Agravi P."/>
            <person name="Goodspeed R."/>
            <person name="Gross S."/>
            <person name="Mandapat C."/>
            <person name="Jackson L."/>
            <person name="Mathew T."/>
            <person name="Pu L."/>
            <person name="Thornton R."/>
            <person name="Saada N."/>
            <person name="Wilczek-Boney K.B."/>
            <person name="Lee S."/>
            <person name="Kovar C."/>
            <person name="Wu Y."/>
            <person name="Scherer S.E."/>
            <person name="Worley K.C."/>
            <person name="Muzny D.M."/>
            <person name="Gibbs R."/>
        </authorList>
    </citation>
    <scope>NUCLEOTIDE SEQUENCE</scope>
    <source>
        <strain evidence="7">Brora</strain>
    </source>
</reference>
<feature type="domain" description="SH3" evidence="4">
    <location>
        <begin position="237"/>
        <end position="296"/>
    </location>
</feature>
<dbReference type="GO" id="GO:0016176">
    <property type="term" value="F:superoxide-generating NADPH oxidase activator activity"/>
    <property type="evidence" value="ECO:0007669"/>
    <property type="project" value="TreeGrafter"/>
</dbReference>
<dbReference type="Pfam" id="PF00018">
    <property type="entry name" value="SH3_1"/>
    <property type="match status" value="2"/>
</dbReference>
<evidence type="ECO:0008006" key="8">
    <source>
        <dbReference type="Google" id="ProtNLM"/>
    </source>
</evidence>
<dbReference type="InterPro" id="IPR036028">
    <property type="entry name" value="SH3-like_dom_sf"/>
</dbReference>
<dbReference type="SUPFAM" id="SSF64268">
    <property type="entry name" value="PX domain"/>
    <property type="match status" value="1"/>
</dbReference>
<feature type="domain" description="SH3" evidence="4">
    <location>
        <begin position="318"/>
        <end position="377"/>
    </location>
</feature>
<dbReference type="PROSITE" id="PS50002">
    <property type="entry name" value="SH3"/>
    <property type="match status" value="3"/>
</dbReference>
<dbReference type="HOGENOM" id="CLU_030529_1_0_1"/>
<dbReference type="STRING" id="126957.T1JFN5"/>
<dbReference type="GO" id="GO:0005737">
    <property type="term" value="C:cytoplasm"/>
    <property type="evidence" value="ECO:0007669"/>
    <property type="project" value="TreeGrafter"/>
</dbReference>
<evidence type="ECO:0000256" key="2">
    <source>
        <dbReference type="ARBA" id="ARBA00022737"/>
    </source>
</evidence>
<dbReference type="InterPro" id="IPR001452">
    <property type="entry name" value="SH3_domain"/>
</dbReference>
<keyword evidence="2" id="KW-0677">Repeat</keyword>
<keyword evidence="1 3" id="KW-0728">SH3 domain</keyword>
<feature type="domain" description="SH3" evidence="4">
    <location>
        <begin position="170"/>
        <end position="229"/>
    </location>
</feature>
<dbReference type="PRINTS" id="PR00452">
    <property type="entry name" value="SH3DOMAIN"/>
</dbReference>
<dbReference type="Gene3D" id="2.30.30.40">
    <property type="entry name" value="SH3 Domains"/>
    <property type="match status" value="3"/>
</dbReference>
<evidence type="ECO:0000313" key="6">
    <source>
        <dbReference type="EnsemblMetazoa" id="SMAR012649-PA"/>
    </source>
</evidence>
<dbReference type="CDD" id="cd11856">
    <property type="entry name" value="SH3_p47phox_like"/>
    <property type="match status" value="3"/>
</dbReference>
<dbReference type="EnsemblMetazoa" id="SMAR012649-RA">
    <property type="protein sequence ID" value="SMAR012649-PA"/>
    <property type="gene ID" value="SMAR012649"/>
</dbReference>
<dbReference type="Gene3D" id="3.30.1520.10">
    <property type="entry name" value="Phox-like domain"/>
    <property type="match status" value="1"/>
</dbReference>
<evidence type="ECO:0000256" key="1">
    <source>
        <dbReference type="ARBA" id="ARBA00022443"/>
    </source>
</evidence>
<dbReference type="SMART" id="SM00326">
    <property type="entry name" value="SH3"/>
    <property type="match status" value="3"/>
</dbReference>
<reference evidence="6" key="2">
    <citation type="submission" date="2015-02" db="UniProtKB">
        <authorList>
            <consortium name="EnsemblMetazoa"/>
        </authorList>
    </citation>
    <scope>IDENTIFICATION</scope>
</reference>
<name>T1JFN5_STRMM</name>
<evidence type="ECO:0000259" key="5">
    <source>
        <dbReference type="PROSITE" id="PS50195"/>
    </source>
</evidence>
<dbReference type="InterPro" id="IPR051228">
    <property type="entry name" value="NADPH_Oxidase/PX-Domain"/>
</dbReference>
<proteinExistence type="predicted"/>
<dbReference type="Pfam" id="PF00787">
    <property type="entry name" value="PX"/>
    <property type="match status" value="1"/>
</dbReference>
<dbReference type="SUPFAM" id="SSF50044">
    <property type="entry name" value="SH3-domain"/>
    <property type="match status" value="3"/>
</dbReference>
<protein>
    <recommendedName>
        <fullName evidence="8">SH3 and PX domain-containing protein 2A</fullName>
    </recommendedName>
</protein>
<dbReference type="PANTHER" id="PTHR15706:SF2">
    <property type="entry name" value="SH3 AND PX DOMAIN-CONTAINING PROTEIN 2A"/>
    <property type="match status" value="1"/>
</dbReference>
<keyword evidence="7" id="KW-1185">Reference proteome</keyword>